<reference evidence="9 10" key="1">
    <citation type="submission" date="2024-03" db="EMBL/GenBank/DDBJ databases">
        <authorList>
            <person name="Cao K."/>
        </authorList>
    </citation>
    <scope>NUCLEOTIDE SEQUENCE [LARGE SCALE GENOMIC DNA]</scope>
    <source>
        <strain evidence="9 10">MCCC 1K00696</strain>
    </source>
</reference>
<accession>A0ABZ2TPN3</accession>
<evidence type="ECO:0000256" key="8">
    <source>
        <dbReference type="SAM" id="Phobius"/>
    </source>
</evidence>
<evidence type="ECO:0000313" key="9">
    <source>
        <dbReference type="EMBL" id="WYW55091.1"/>
    </source>
</evidence>
<evidence type="ECO:0000256" key="7">
    <source>
        <dbReference type="ARBA" id="ARBA00023136"/>
    </source>
</evidence>
<keyword evidence="5" id="KW-0133">Cell shape</keyword>
<evidence type="ECO:0000256" key="2">
    <source>
        <dbReference type="ARBA" id="ARBA00007776"/>
    </source>
</evidence>
<feature type="transmembrane region" description="Helical" evidence="8">
    <location>
        <begin position="72"/>
        <end position="92"/>
    </location>
</feature>
<keyword evidence="4 8" id="KW-0812">Transmembrane</keyword>
<evidence type="ECO:0000256" key="3">
    <source>
        <dbReference type="ARBA" id="ARBA00022475"/>
    </source>
</evidence>
<dbReference type="NCBIfam" id="TIGR03426">
    <property type="entry name" value="shape_MreD"/>
    <property type="match status" value="1"/>
</dbReference>
<name>A0ABZ2TPN3_9FLAO</name>
<protein>
    <submittedName>
        <fullName evidence="9">Rod shape-determining protein MreD</fullName>
    </submittedName>
</protein>
<evidence type="ECO:0000313" key="10">
    <source>
        <dbReference type="Proteomes" id="UP001491088"/>
    </source>
</evidence>
<feature type="transmembrane region" description="Helical" evidence="8">
    <location>
        <begin position="6"/>
        <end position="30"/>
    </location>
</feature>
<evidence type="ECO:0000256" key="5">
    <source>
        <dbReference type="ARBA" id="ARBA00022960"/>
    </source>
</evidence>
<dbReference type="RefSeq" id="WP_079737391.1">
    <property type="nucleotide sequence ID" value="NZ_CP150496.1"/>
</dbReference>
<feature type="transmembrane region" description="Helical" evidence="8">
    <location>
        <begin position="50"/>
        <end position="66"/>
    </location>
</feature>
<evidence type="ECO:0000256" key="6">
    <source>
        <dbReference type="ARBA" id="ARBA00022989"/>
    </source>
</evidence>
<keyword evidence="6 8" id="KW-1133">Transmembrane helix</keyword>
<feature type="transmembrane region" description="Helical" evidence="8">
    <location>
        <begin position="141"/>
        <end position="163"/>
    </location>
</feature>
<evidence type="ECO:0000256" key="1">
    <source>
        <dbReference type="ARBA" id="ARBA00004651"/>
    </source>
</evidence>
<organism evidence="9 10">
    <name type="scientific">Polaribacter marinaquae</name>
    <dbReference type="NCBI Taxonomy" id="1642819"/>
    <lineage>
        <taxon>Bacteria</taxon>
        <taxon>Pseudomonadati</taxon>
        <taxon>Bacteroidota</taxon>
        <taxon>Flavobacteriia</taxon>
        <taxon>Flavobacteriales</taxon>
        <taxon>Flavobacteriaceae</taxon>
    </lineage>
</organism>
<sequence>MNKTIFFGLLFVFMILIQVFILNNILFLGYVNPYLYIMFIFLYPLNKNRFVFLFLAFLLGLIIDFFSDSGGIHAFSTLFIAYIRLFFVRVYFNKFEVDFPFFRLNLEPFGKRFNYVVTLTVIHHFILFSFANFSFQNFSNVIINTIYSSIFTLIIYFLATFIFSKKQ</sequence>
<keyword evidence="3" id="KW-1003">Cell membrane</keyword>
<dbReference type="InterPro" id="IPR007227">
    <property type="entry name" value="Cell_shape_determining_MreD"/>
</dbReference>
<gene>
    <name evidence="9" type="primary">mreD</name>
    <name evidence="9" type="ORF">WG950_11180</name>
</gene>
<proteinExistence type="inferred from homology"/>
<evidence type="ECO:0000256" key="4">
    <source>
        <dbReference type="ARBA" id="ARBA00022692"/>
    </source>
</evidence>
<dbReference type="EMBL" id="CP150496">
    <property type="protein sequence ID" value="WYW55091.1"/>
    <property type="molecule type" value="Genomic_DNA"/>
</dbReference>
<feature type="transmembrane region" description="Helical" evidence="8">
    <location>
        <begin position="113"/>
        <end position="135"/>
    </location>
</feature>
<dbReference type="Proteomes" id="UP001491088">
    <property type="component" value="Chromosome"/>
</dbReference>
<keyword evidence="7 8" id="KW-0472">Membrane</keyword>
<keyword evidence="10" id="KW-1185">Reference proteome</keyword>
<comment type="similarity">
    <text evidence="2">Belongs to the MreD family.</text>
</comment>
<comment type="subcellular location">
    <subcellularLocation>
        <location evidence="1">Cell membrane</location>
        <topology evidence="1">Multi-pass membrane protein</topology>
    </subcellularLocation>
</comment>